<comment type="domain">
    <text evidence="2">A Gly-cisPro motif from one monomer fits into the active site of the other monomer to allow specific chiral rejection of L-amino acids.</text>
</comment>
<dbReference type="GO" id="GO:0005737">
    <property type="term" value="C:cytoplasm"/>
    <property type="evidence" value="ECO:0007669"/>
    <property type="project" value="UniProtKB-SubCell"/>
</dbReference>
<keyword evidence="4" id="KW-1185">Reference proteome</keyword>
<comment type="subunit">
    <text evidence="2">Homodimer.</text>
</comment>
<dbReference type="Pfam" id="PF02580">
    <property type="entry name" value="Tyr_Deacylase"/>
    <property type="match status" value="1"/>
</dbReference>
<dbReference type="GO" id="GO:0019478">
    <property type="term" value="P:D-amino acid catabolic process"/>
    <property type="evidence" value="ECO:0007669"/>
    <property type="project" value="UniProtKB-UniRule"/>
</dbReference>
<evidence type="ECO:0000256" key="1">
    <source>
        <dbReference type="ARBA" id="ARBA00009673"/>
    </source>
</evidence>
<accession>A0A6I3JCN6</accession>
<dbReference type="GO" id="GO:0051500">
    <property type="term" value="F:D-tyrosyl-tRNA(Tyr) deacylase activity"/>
    <property type="evidence" value="ECO:0007669"/>
    <property type="project" value="TreeGrafter"/>
</dbReference>
<keyword evidence="2 3" id="KW-0378">Hydrolase</keyword>
<dbReference type="AlphaFoldDB" id="A0A6I3JCN6"/>
<evidence type="ECO:0000313" key="4">
    <source>
        <dbReference type="Proteomes" id="UP000433406"/>
    </source>
</evidence>
<feature type="short sequence motif" description="Gly-cisPro motif, important for rejection of L-amino acids" evidence="2">
    <location>
        <begin position="133"/>
        <end position="134"/>
    </location>
</feature>
<dbReference type="GO" id="GO:0000049">
    <property type="term" value="F:tRNA binding"/>
    <property type="evidence" value="ECO:0007669"/>
    <property type="project" value="UniProtKB-UniRule"/>
</dbReference>
<dbReference type="EMBL" id="WLCI01000013">
    <property type="protein sequence ID" value="MTB95839.1"/>
    <property type="molecule type" value="Genomic_DNA"/>
</dbReference>
<evidence type="ECO:0000313" key="3">
    <source>
        <dbReference type="EMBL" id="MTB95839.1"/>
    </source>
</evidence>
<evidence type="ECO:0000256" key="2">
    <source>
        <dbReference type="HAMAP-Rule" id="MF_00518"/>
    </source>
</evidence>
<comment type="similarity">
    <text evidence="1 2">Belongs to the DTD family.</text>
</comment>
<dbReference type="GO" id="GO:0043908">
    <property type="term" value="F:Ser(Gly)-tRNA(Ala) hydrolase activity"/>
    <property type="evidence" value="ECO:0007669"/>
    <property type="project" value="UniProtKB-UniRule"/>
</dbReference>
<dbReference type="EC" id="3.1.1.-" evidence="2"/>
<dbReference type="InterPro" id="IPR023509">
    <property type="entry name" value="DTD-like_sf"/>
</dbReference>
<dbReference type="HAMAP" id="MF_00518">
    <property type="entry name" value="Deacylase_Dtd"/>
    <property type="match status" value="1"/>
</dbReference>
<proteinExistence type="inferred from homology"/>
<protein>
    <recommendedName>
        <fullName evidence="2">D-aminoacyl-tRNA deacylase</fullName>
        <shortName evidence="2">DTD</shortName>
        <ecNumber evidence="2">3.1.1.96</ecNumber>
    </recommendedName>
    <alternativeName>
        <fullName evidence="2">Gly-tRNA(Ala) deacylase</fullName>
        <ecNumber evidence="2">3.1.1.-</ecNumber>
    </alternativeName>
</protein>
<dbReference type="RefSeq" id="WP_171897026.1">
    <property type="nucleotide sequence ID" value="NZ_CP053660.1"/>
</dbReference>
<dbReference type="EC" id="3.1.1.96" evidence="2"/>
<organism evidence="3 4">
    <name type="scientific">Nocardioides marmotae</name>
    <dbReference type="NCBI Taxonomy" id="2663857"/>
    <lineage>
        <taxon>Bacteria</taxon>
        <taxon>Bacillati</taxon>
        <taxon>Actinomycetota</taxon>
        <taxon>Actinomycetes</taxon>
        <taxon>Propionibacteriales</taxon>
        <taxon>Nocardioidaceae</taxon>
        <taxon>Nocardioides</taxon>
    </lineage>
</organism>
<keyword evidence="2" id="KW-0963">Cytoplasm</keyword>
<keyword evidence="2" id="KW-0694">RNA-binding</keyword>
<dbReference type="InterPro" id="IPR003732">
    <property type="entry name" value="Daa-tRNA_deacyls_DTD"/>
</dbReference>
<dbReference type="SUPFAM" id="SSF69500">
    <property type="entry name" value="DTD-like"/>
    <property type="match status" value="1"/>
</dbReference>
<reference evidence="3 4" key="1">
    <citation type="submission" date="2019-10" db="EMBL/GenBank/DDBJ databases">
        <title>Nocardioides novel species isolated from the excrement of Marmot.</title>
        <authorList>
            <person name="Zhang G."/>
        </authorList>
    </citation>
    <scope>NUCLEOTIDE SEQUENCE [LARGE SCALE GENOMIC DNA]</scope>
    <source>
        <strain evidence="4">zg-579</strain>
    </source>
</reference>
<gene>
    <name evidence="2" type="primary">dtd</name>
    <name evidence="3" type="ORF">GGQ22_12185</name>
</gene>
<dbReference type="Proteomes" id="UP000433406">
    <property type="component" value="Unassembled WGS sequence"/>
</dbReference>
<comment type="catalytic activity">
    <reaction evidence="2">
        <text>a D-aminoacyl-tRNA + H2O = a tRNA + a D-alpha-amino acid + H(+)</text>
        <dbReference type="Rhea" id="RHEA:13953"/>
        <dbReference type="Rhea" id="RHEA-COMP:10123"/>
        <dbReference type="Rhea" id="RHEA-COMP:10124"/>
        <dbReference type="ChEBI" id="CHEBI:15377"/>
        <dbReference type="ChEBI" id="CHEBI:15378"/>
        <dbReference type="ChEBI" id="CHEBI:59871"/>
        <dbReference type="ChEBI" id="CHEBI:78442"/>
        <dbReference type="ChEBI" id="CHEBI:79333"/>
        <dbReference type="EC" id="3.1.1.96"/>
    </reaction>
</comment>
<sequence>MRAVVQRVLQATVTVDGEVVGAIDRPGLLVYLGVTHGDGPAEVAWTARKIWDVRLLREERSASDVGAPVLVVSQFTLYGDARKGRRPTWQAAAPGPVSEPTYEAVCAELVRLGARVERGRFGADMRVASVNDGPITLILDTAER</sequence>
<name>A0A6I3JCN6_9ACTN</name>
<comment type="function">
    <text evidence="2">An aminoacyl-tRNA editing enzyme that deacylates mischarged D-aminoacyl-tRNAs. Also deacylates mischarged glycyl-tRNA(Ala), protecting cells against glycine mischarging by AlaRS. Acts via tRNA-based rather than protein-based catalysis; rejects L-amino acids rather than detecting D-amino acids in the active site. By recycling D-aminoacyl-tRNA to D-amino acids and free tRNA molecules, this enzyme counteracts the toxicity associated with the formation of D-aminoacyl-tRNA entities in vivo and helps enforce protein L-homochirality.</text>
</comment>
<comment type="caution">
    <text evidence="3">The sequence shown here is derived from an EMBL/GenBank/DDBJ whole genome shotgun (WGS) entry which is preliminary data.</text>
</comment>
<dbReference type="PANTHER" id="PTHR10472:SF5">
    <property type="entry name" value="D-AMINOACYL-TRNA DEACYLASE 1"/>
    <property type="match status" value="1"/>
</dbReference>
<dbReference type="GO" id="GO:0106026">
    <property type="term" value="F:Gly-tRNA(Ala) deacylase activity"/>
    <property type="evidence" value="ECO:0007669"/>
    <property type="project" value="UniProtKB-UniRule"/>
</dbReference>
<comment type="catalytic activity">
    <reaction evidence="2">
        <text>glycyl-tRNA(Ala) + H2O = tRNA(Ala) + glycine + H(+)</text>
        <dbReference type="Rhea" id="RHEA:53744"/>
        <dbReference type="Rhea" id="RHEA-COMP:9657"/>
        <dbReference type="Rhea" id="RHEA-COMP:13640"/>
        <dbReference type="ChEBI" id="CHEBI:15377"/>
        <dbReference type="ChEBI" id="CHEBI:15378"/>
        <dbReference type="ChEBI" id="CHEBI:57305"/>
        <dbReference type="ChEBI" id="CHEBI:78442"/>
        <dbReference type="ChEBI" id="CHEBI:78522"/>
    </reaction>
</comment>
<comment type="subcellular location">
    <subcellularLocation>
        <location evidence="2">Cytoplasm</location>
    </subcellularLocation>
</comment>
<dbReference type="PANTHER" id="PTHR10472">
    <property type="entry name" value="D-TYROSYL-TRNA TYR DEACYLASE"/>
    <property type="match status" value="1"/>
</dbReference>
<dbReference type="Gene3D" id="3.50.80.10">
    <property type="entry name" value="D-tyrosyl-tRNA(Tyr) deacylase"/>
    <property type="match status" value="1"/>
</dbReference>
<dbReference type="NCBIfam" id="TIGR00256">
    <property type="entry name" value="D-aminoacyl-tRNA deacylase"/>
    <property type="match status" value="1"/>
</dbReference>
<keyword evidence="2" id="KW-0820">tRNA-binding</keyword>